<keyword evidence="4" id="KW-1185">Reference proteome</keyword>
<feature type="compositionally biased region" description="Low complexity" evidence="1">
    <location>
        <begin position="124"/>
        <end position="148"/>
    </location>
</feature>
<dbReference type="Gene3D" id="3.30.1460.30">
    <property type="entry name" value="YgaC/TfoX-N like chaperone"/>
    <property type="match status" value="1"/>
</dbReference>
<reference evidence="4" key="1">
    <citation type="journal article" date="2021" name="ISME J.">
        <title>Evolutionary origin and ecological implication of a unique nif island in free-living Bradyrhizobium lineages.</title>
        <authorList>
            <person name="Tao J."/>
        </authorList>
    </citation>
    <scope>NUCLEOTIDE SEQUENCE [LARGE SCALE GENOMIC DNA]</scope>
    <source>
        <strain evidence="4">SZCCT0094</strain>
    </source>
</reference>
<dbReference type="Proteomes" id="UP001314635">
    <property type="component" value="Unassembled WGS sequence"/>
</dbReference>
<gene>
    <name evidence="3" type="ORF">JQ619_09985</name>
</gene>
<evidence type="ECO:0000313" key="4">
    <source>
        <dbReference type="Proteomes" id="UP001314635"/>
    </source>
</evidence>
<dbReference type="Pfam" id="PF04993">
    <property type="entry name" value="TfoX_N"/>
    <property type="match status" value="1"/>
</dbReference>
<evidence type="ECO:0000313" key="3">
    <source>
        <dbReference type="EMBL" id="MBR1136095.1"/>
    </source>
</evidence>
<dbReference type="RefSeq" id="WP_172236463.1">
    <property type="nucleotide sequence ID" value="NZ_JABFDP010000009.1"/>
</dbReference>
<dbReference type="InterPro" id="IPR007076">
    <property type="entry name" value="TfoX_N"/>
</dbReference>
<feature type="domain" description="TfoX N-terminal" evidence="2">
    <location>
        <begin position="8"/>
        <end position="100"/>
    </location>
</feature>
<comment type="caution">
    <text evidence="3">The sequence shown here is derived from an EMBL/GenBank/DDBJ whole genome shotgun (WGS) entry which is preliminary data.</text>
</comment>
<name>A0ABS5G448_9BRAD</name>
<proteinExistence type="predicted"/>
<dbReference type="SUPFAM" id="SSF159894">
    <property type="entry name" value="YgaC/TfoX-N like"/>
    <property type="match status" value="1"/>
</dbReference>
<organism evidence="3 4">
    <name type="scientific">Bradyrhizobium denitrificans</name>
    <dbReference type="NCBI Taxonomy" id="2734912"/>
    <lineage>
        <taxon>Bacteria</taxon>
        <taxon>Pseudomonadati</taxon>
        <taxon>Pseudomonadota</taxon>
        <taxon>Alphaproteobacteria</taxon>
        <taxon>Hyphomicrobiales</taxon>
        <taxon>Nitrobacteraceae</taxon>
        <taxon>Bradyrhizobium</taxon>
    </lineage>
</organism>
<feature type="region of interest" description="Disordered" evidence="1">
    <location>
        <begin position="109"/>
        <end position="182"/>
    </location>
</feature>
<evidence type="ECO:0000256" key="1">
    <source>
        <dbReference type="SAM" id="MobiDB-lite"/>
    </source>
</evidence>
<dbReference type="InterPro" id="IPR047525">
    <property type="entry name" value="TfoX-like"/>
</dbReference>
<feature type="compositionally biased region" description="Basic residues" evidence="1">
    <location>
        <begin position="173"/>
        <end position="182"/>
    </location>
</feature>
<dbReference type="PANTHER" id="PTHR36121">
    <property type="entry name" value="PROTEIN SXY"/>
    <property type="match status" value="1"/>
</dbReference>
<evidence type="ECO:0000259" key="2">
    <source>
        <dbReference type="Pfam" id="PF04993"/>
    </source>
</evidence>
<accession>A0ABS5G448</accession>
<protein>
    <submittedName>
        <fullName evidence="3">TfoX/Sxy family protein</fullName>
    </submittedName>
</protein>
<dbReference type="PANTHER" id="PTHR36121:SF1">
    <property type="entry name" value="PROTEIN SXY"/>
    <property type="match status" value="1"/>
</dbReference>
<sequence length="182" mass="19937">MDRDYLAELFAGFGPVTIRRMFSGFGISADGINFALALRSGLYLRADEASFAKFEAAGSQPFSYETRARTMTVRSYWQVPAHLFDDADEFTLWAREAFVAAQTAALRKRSKTRAASRIGRDKATATGAARRANAKTPVTNSKPLAAPKTVKKTAKKAQPPASERARKTATGARRPKTSSTRR</sequence>
<dbReference type="EMBL" id="JAFCLK010000008">
    <property type="protein sequence ID" value="MBR1136095.1"/>
    <property type="molecule type" value="Genomic_DNA"/>
</dbReference>